<dbReference type="GO" id="GO:0009631">
    <property type="term" value="P:cold acclimation"/>
    <property type="evidence" value="ECO:0000318"/>
    <property type="project" value="GO_Central"/>
</dbReference>
<reference evidence="2 3" key="1">
    <citation type="journal article" date="2013" name="Proc. Natl. Acad. Sci. U.S.A.">
        <title>Fine-scale variation in meiotic recombination in Mimulus inferred from population shotgun sequencing.</title>
        <authorList>
            <person name="Hellsten U."/>
            <person name="Wright K.M."/>
            <person name="Jenkins J."/>
            <person name="Shu S."/>
            <person name="Yuan Y."/>
            <person name="Wessler S.R."/>
            <person name="Schmutz J."/>
            <person name="Willis J.H."/>
            <person name="Rokhsar D.S."/>
        </authorList>
    </citation>
    <scope>NUCLEOTIDE SEQUENCE [LARGE SCALE GENOMIC DNA]</scope>
    <source>
        <strain evidence="3">cv. DUN x IM62</strain>
    </source>
</reference>
<proteinExistence type="predicted"/>
<dbReference type="Proteomes" id="UP000030748">
    <property type="component" value="Unassembled WGS sequence"/>
</dbReference>
<dbReference type="PANTHER" id="PTHR47877:SF3">
    <property type="entry name" value="LATE EMBRYOGENESIS ABUNDANT DOMAIN-CONTAINING PROTEIN _ LEA DOMAIN-CONTAINING PROTEIN"/>
    <property type="match status" value="1"/>
</dbReference>
<dbReference type="STRING" id="4155.A0A022RMG3"/>
<dbReference type="PANTHER" id="PTHR47877">
    <property type="entry name" value="LATE EMBRYOGENESIS ABUNDANT DOMAIN-CONTAINING PROTEIN / LEA DOMAIN-CONTAINING PROTEIN"/>
    <property type="match status" value="1"/>
</dbReference>
<accession>A0A022RMG3</accession>
<protein>
    <recommendedName>
        <fullName evidence="4">Seed biotin-containing protein SBP65</fullName>
    </recommendedName>
</protein>
<feature type="compositionally biased region" description="Basic and acidic residues" evidence="1">
    <location>
        <begin position="1"/>
        <end position="11"/>
    </location>
</feature>
<feature type="region of interest" description="Disordered" evidence="1">
    <location>
        <begin position="42"/>
        <end position="65"/>
    </location>
</feature>
<organism evidence="2 3">
    <name type="scientific">Erythranthe guttata</name>
    <name type="common">Yellow monkey flower</name>
    <name type="synonym">Mimulus guttatus</name>
    <dbReference type="NCBI Taxonomy" id="4155"/>
    <lineage>
        <taxon>Eukaryota</taxon>
        <taxon>Viridiplantae</taxon>
        <taxon>Streptophyta</taxon>
        <taxon>Embryophyta</taxon>
        <taxon>Tracheophyta</taxon>
        <taxon>Spermatophyta</taxon>
        <taxon>Magnoliopsida</taxon>
        <taxon>eudicotyledons</taxon>
        <taxon>Gunneridae</taxon>
        <taxon>Pentapetalae</taxon>
        <taxon>asterids</taxon>
        <taxon>lamiids</taxon>
        <taxon>Lamiales</taxon>
        <taxon>Phrymaceae</taxon>
        <taxon>Erythranthe</taxon>
    </lineage>
</organism>
<sequence length="251" mass="26815">MASEQLRRESVTEQCQDNSTTTTSAKDRVTKMTTHYETLAEKAREERQHAASPHHCESPVRVNSDRKIVTEHQQQDKEADIGTSVEDMSDMRVTAKEAKSYTEENLIETKDIVAAKGQSAAAYVGEKATAARDAVVQGGKVAAEYVAKVAVEVKEQAVVAGWVATNYTVEKVAGATKAVAGYTGEKAVAAGETIAGAGKVVGEKMAAAKDAVVVSQENVARKKEEAVKEFEAKGSAFDDKGDRDETISSTT</sequence>
<evidence type="ECO:0000256" key="1">
    <source>
        <dbReference type="SAM" id="MobiDB-lite"/>
    </source>
</evidence>
<evidence type="ECO:0000313" key="2">
    <source>
        <dbReference type="EMBL" id="EYU41141.1"/>
    </source>
</evidence>
<evidence type="ECO:0000313" key="3">
    <source>
        <dbReference type="Proteomes" id="UP000030748"/>
    </source>
</evidence>
<evidence type="ECO:0008006" key="4">
    <source>
        <dbReference type="Google" id="ProtNLM"/>
    </source>
</evidence>
<dbReference type="EMBL" id="KI630365">
    <property type="protein sequence ID" value="EYU41141.1"/>
    <property type="molecule type" value="Genomic_DNA"/>
</dbReference>
<feature type="compositionally biased region" description="Polar residues" evidence="1">
    <location>
        <begin position="12"/>
        <end position="24"/>
    </location>
</feature>
<name>A0A022RMG3_ERYGU</name>
<keyword evidence="3" id="KW-1185">Reference proteome</keyword>
<gene>
    <name evidence="2" type="ORF">MIMGU_mgv1a012420mg</name>
</gene>
<dbReference type="AlphaFoldDB" id="A0A022RMG3"/>
<feature type="region of interest" description="Disordered" evidence="1">
    <location>
        <begin position="1"/>
        <end position="30"/>
    </location>
</feature>